<sequence length="412" mass="44487">MPVVSMTCAAQAQARRHRHPTAPGFSARRFSGSRPLTSTWKCSSSSSKNTSSSSRSNFGLLDWAGSTFIPQGPIVSSTKFAWNTMWKTLMSELAPQDQSGAYTRPPAAYTSVVGVTPSFPASSSYTLYIGNACPWCHRVAIAAALRGVPAESLRIVKLVDDAERASRGGWIVESGRDPLFGAKDLREIYDSAAGGQYFGRCTAPLLVSDAQKVVVANDSAEIVRSIDALPGDDVTLRPAALAAEVDKWVERITSEVNNGVYRAGFATSQTAHDAAALPLYRLLDELDQHLETRRFLCGGSVTEADVVLLPTICRFDDVYSVLFKCSGRRIADLPNLSGWLADMMRLSVIADTYDAASARSSYFGQLFPLNPSGIIPAGGRSTKELVAQWLSRSDPAKRERLAVGVSALHTRD</sequence>
<dbReference type="InterPro" id="IPR004045">
    <property type="entry name" value="Glutathione_S-Trfase_N"/>
</dbReference>
<dbReference type="InterPro" id="IPR036282">
    <property type="entry name" value="Glutathione-S-Trfase_C_sf"/>
</dbReference>
<organism evidence="3 4">
    <name type="scientific">Pycnococcus provasolii</name>
    <dbReference type="NCBI Taxonomy" id="41880"/>
    <lineage>
        <taxon>Eukaryota</taxon>
        <taxon>Viridiplantae</taxon>
        <taxon>Chlorophyta</taxon>
        <taxon>Pseudoscourfieldiophyceae</taxon>
        <taxon>Pseudoscourfieldiales</taxon>
        <taxon>Pycnococcaceae</taxon>
        <taxon>Pycnococcus</taxon>
    </lineage>
</organism>
<dbReference type="SUPFAM" id="SSF47616">
    <property type="entry name" value="GST C-terminal domain-like"/>
    <property type="match status" value="1"/>
</dbReference>
<feature type="region of interest" description="Disordered" evidence="1">
    <location>
        <begin position="11"/>
        <end position="36"/>
    </location>
</feature>
<dbReference type="InterPro" id="IPR016639">
    <property type="entry name" value="GST_Omega/GSH"/>
</dbReference>
<dbReference type="PANTHER" id="PTHR32419">
    <property type="entry name" value="GLUTATHIONYL-HYDROQUINONE REDUCTASE"/>
    <property type="match status" value="1"/>
</dbReference>
<feature type="domain" description="GST C-terminal" evidence="2">
    <location>
        <begin position="238"/>
        <end position="363"/>
    </location>
</feature>
<dbReference type="InterPro" id="IPR036249">
    <property type="entry name" value="Thioredoxin-like_sf"/>
</dbReference>
<keyword evidence="4" id="KW-1185">Reference proteome</keyword>
<reference evidence="3" key="1">
    <citation type="submission" date="2020-10" db="EMBL/GenBank/DDBJ databases">
        <title>Unveiling of a novel bifunctional photoreceptor, Dualchrome1, isolated from a cosmopolitan green alga.</title>
        <authorList>
            <person name="Suzuki S."/>
            <person name="Kawachi M."/>
        </authorList>
    </citation>
    <scope>NUCLEOTIDE SEQUENCE</scope>
    <source>
        <strain evidence="3">NIES 2893</strain>
    </source>
</reference>
<dbReference type="OrthoDB" id="2309723at2759"/>
<dbReference type="GO" id="GO:0005737">
    <property type="term" value="C:cytoplasm"/>
    <property type="evidence" value="ECO:0007669"/>
    <property type="project" value="TreeGrafter"/>
</dbReference>
<dbReference type="InterPro" id="IPR047047">
    <property type="entry name" value="GST_Omega-like_C"/>
</dbReference>
<dbReference type="InterPro" id="IPR010987">
    <property type="entry name" value="Glutathione-S-Trfase_C-like"/>
</dbReference>
<dbReference type="Gene3D" id="3.40.30.10">
    <property type="entry name" value="Glutaredoxin"/>
    <property type="match status" value="1"/>
</dbReference>
<comment type="caution">
    <text evidence="3">The sequence shown here is derived from an EMBL/GenBank/DDBJ whole genome shotgun (WGS) entry which is preliminary data.</text>
</comment>
<dbReference type="PROSITE" id="PS50405">
    <property type="entry name" value="GST_CTER"/>
    <property type="match status" value="1"/>
</dbReference>
<evidence type="ECO:0000256" key="1">
    <source>
        <dbReference type="SAM" id="MobiDB-lite"/>
    </source>
</evidence>
<dbReference type="CDD" id="cd03190">
    <property type="entry name" value="GST_C_Omega_like"/>
    <property type="match status" value="1"/>
</dbReference>
<name>A0A830HIU2_9CHLO</name>
<dbReference type="Pfam" id="PF13409">
    <property type="entry name" value="GST_N_2"/>
    <property type="match status" value="1"/>
</dbReference>
<dbReference type="EMBL" id="BNJQ01000011">
    <property type="protein sequence ID" value="GHP05740.1"/>
    <property type="molecule type" value="Genomic_DNA"/>
</dbReference>
<dbReference type="Gene3D" id="1.20.1050.10">
    <property type="match status" value="1"/>
</dbReference>
<dbReference type="SUPFAM" id="SSF52833">
    <property type="entry name" value="Thioredoxin-like"/>
    <property type="match status" value="1"/>
</dbReference>
<evidence type="ECO:0000313" key="3">
    <source>
        <dbReference type="EMBL" id="GHP05740.1"/>
    </source>
</evidence>
<evidence type="ECO:0000313" key="4">
    <source>
        <dbReference type="Proteomes" id="UP000660262"/>
    </source>
</evidence>
<dbReference type="Pfam" id="PF13410">
    <property type="entry name" value="GST_C_2"/>
    <property type="match status" value="1"/>
</dbReference>
<dbReference type="CDD" id="cd00570">
    <property type="entry name" value="GST_N_family"/>
    <property type="match status" value="1"/>
</dbReference>
<evidence type="ECO:0000259" key="2">
    <source>
        <dbReference type="PROSITE" id="PS50405"/>
    </source>
</evidence>
<protein>
    <recommendedName>
        <fullName evidence="2">GST C-terminal domain-containing protein</fullName>
    </recommendedName>
</protein>
<dbReference type="AlphaFoldDB" id="A0A830HIU2"/>
<proteinExistence type="predicted"/>
<gene>
    <name evidence="3" type="ORF">PPROV_000448900</name>
</gene>
<dbReference type="Proteomes" id="UP000660262">
    <property type="component" value="Unassembled WGS sequence"/>
</dbReference>
<dbReference type="PANTHER" id="PTHR32419:SF6">
    <property type="entry name" value="GLUTATHIONE S-TRANSFERASE OMEGA-LIKE 1-RELATED"/>
    <property type="match status" value="1"/>
</dbReference>
<dbReference type="GO" id="GO:0004364">
    <property type="term" value="F:glutathione transferase activity"/>
    <property type="evidence" value="ECO:0007669"/>
    <property type="project" value="InterPro"/>
</dbReference>
<accession>A0A830HIU2</accession>